<dbReference type="GO" id="GO:0016846">
    <property type="term" value="F:carbon-sulfur lyase activity"/>
    <property type="evidence" value="ECO:0007669"/>
    <property type="project" value="InterPro"/>
</dbReference>
<keyword evidence="3" id="KW-0862">Zinc</keyword>
<dbReference type="EMBL" id="PCWN01000008">
    <property type="protein sequence ID" value="PIR03792.1"/>
    <property type="molecule type" value="Genomic_DNA"/>
</dbReference>
<dbReference type="SUPFAM" id="SSF51316">
    <property type="entry name" value="Mss4-like"/>
    <property type="match status" value="1"/>
</dbReference>
<comment type="caution">
    <text evidence="5">The sequence shown here is derived from an EMBL/GenBank/DDBJ whole genome shotgun (WGS) entry which is preliminary data.</text>
</comment>
<evidence type="ECO:0000256" key="2">
    <source>
        <dbReference type="ARBA" id="ARBA00022723"/>
    </source>
</evidence>
<dbReference type="PROSITE" id="PS51891">
    <property type="entry name" value="CENP_V_GFA"/>
    <property type="match status" value="1"/>
</dbReference>
<evidence type="ECO:0000313" key="6">
    <source>
        <dbReference type="Proteomes" id="UP000229600"/>
    </source>
</evidence>
<dbReference type="AlphaFoldDB" id="A0A2H0N4G8"/>
<evidence type="ECO:0000256" key="3">
    <source>
        <dbReference type="ARBA" id="ARBA00022833"/>
    </source>
</evidence>
<organism evidence="5 6">
    <name type="scientific">Candidatus Magasanikbacteria bacterium CG11_big_fil_rev_8_21_14_0_20_39_34</name>
    <dbReference type="NCBI Taxonomy" id="1974653"/>
    <lineage>
        <taxon>Bacteria</taxon>
        <taxon>Candidatus Magasanikiibacteriota</taxon>
    </lineage>
</organism>
<dbReference type="PANTHER" id="PTHR28620">
    <property type="entry name" value="CENTROMERE PROTEIN V"/>
    <property type="match status" value="1"/>
</dbReference>
<protein>
    <submittedName>
        <fullName evidence="5">Aldehyde-activating protein</fullName>
    </submittedName>
</protein>
<gene>
    <name evidence="5" type="ORF">COV59_03915</name>
</gene>
<evidence type="ECO:0000259" key="4">
    <source>
        <dbReference type="PROSITE" id="PS51891"/>
    </source>
</evidence>
<comment type="similarity">
    <text evidence="1">Belongs to the Gfa family.</text>
</comment>
<sequence>MPNHHYTGSCHCGTVKFTVDTSLDKTITCDCSMCNRAGTILAFVPEGQFTLLSGEESLTNYQFNKKRIDHLFCKICGIKPFGRGKDDAGNSMIAVNVRCLDGVDTQTLNPQHYNGKDL</sequence>
<reference evidence="5 6" key="1">
    <citation type="submission" date="2017-09" db="EMBL/GenBank/DDBJ databases">
        <title>Depth-based differentiation of microbial function through sediment-hosted aquifers and enrichment of novel symbionts in the deep terrestrial subsurface.</title>
        <authorList>
            <person name="Probst A.J."/>
            <person name="Ladd B."/>
            <person name="Jarett J.K."/>
            <person name="Geller-Mcgrath D.E."/>
            <person name="Sieber C.M."/>
            <person name="Emerson J.B."/>
            <person name="Anantharaman K."/>
            <person name="Thomas B.C."/>
            <person name="Malmstrom R."/>
            <person name="Stieglmeier M."/>
            <person name="Klingl A."/>
            <person name="Woyke T."/>
            <person name="Ryan C.M."/>
            <person name="Banfield J.F."/>
        </authorList>
    </citation>
    <scope>NUCLEOTIDE SEQUENCE [LARGE SCALE GENOMIC DNA]</scope>
    <source>
        <strain evidence="5">CG11_big_fil_rev_8_21_14_0_20_39_34</strain>
    </source>
</reference>
<dbReference type="Proteomes" id="UP000229600">
    <property type="component" value="Unassembled WGS sequence"/>
</dbReference>
<keyword evidence="2" id="KW-0479">Metal-binding</keyword>
<proteinExistence type="inferred from homology"/>
<evidence type="ECO:0000313" key="5">
    <source>
        <dbReference type="EMBL" id="PIR03792.1"/>
    </source>
</evidence>
<dbReference type="GO" id="GO:0046872">
    <property type="term" value="F:metal ion binding"/>
    <property type="evidence" value="ECO:0007669"/>
    <property type="project" value="UniProtKB-KW"/>
</dbReference>
<evidence type="ECO:0000256" key="1">
    <source>
        <dbReference type="ARBA" id="ARBA00005495"/>
    </source>
</evidence>
<name>A0A2H0N4G8_9BACT</name>
<dbReference type="PANTHER" id="PTHR28620:SF1">
    <property type="entry name" value="CENP-V_GFA DOMAIN-CONTAINING PROTEIN"/>
    <property type="match status" value="1"/>
</dbReference>
<dbReference type="InterPro" id="IPR052355">
    <property type="entry name" value="CENP-V-like"/>
</dbReference>
<dbReference type="InterPro" id="IPR011057">
    <property type="entry name" value="Mss4-like_sf"/>
</dbReference>
<accession>A0A2H0N4G8</accession>
<dbReference type="InterPro" id="IPR006913">
    <property type="entry name" value="CENP-V/GFA"/>
</dbReference>
<dbReference type="Pfam" id="PF04828">
    <property type="entry name" value="GFA"/>
    <property type="match status" value="1"/>
</dbReference>
<dbReference type="Gene3D" id="2.170.150.70">
    <property type="match status" value="1"/>
</dbReference>
<feature type="domain" description="CENP-V/GFA" evidence="4">
    <location>
        <begin position="6"/>
        <end position="114"/>
    </location>
</feature>